<keyword evidence="1" id="KW-0472">Membrane</keyword>
<dbReference type="EMBL" id="JAFNLL010000045">
    <property type="protein sequence ID" value="MBO1269425.1"/>
    <property type="molecule type" value="Genomic_DNA"/>
</dbReference>
<dbReference type="Proteomes" id="UP000664164">
    <property type="component" value="Unassembled WGS sequence"/>
</dbReference>
<keyword evidence="1" id="KW-0812">Transmembrane</keyword>
<feature type="transmembrane region" description="Helical" evidence="1">
    <location>
        <begin position="66"/>
        <end position="89"/>
    </location>
</feature>
<evidence type="ECO:0000256" key="1">
    <source>
        <dbReference type="SAM" id="Phobius"/>
    </source>
</evidence>
<keyword evidence="1" id="KW-1133">Transmembrane helix</keyword>
<reference evidence="2" key="1">
    <citation type="submission" date="2021-03" db="EMBL/GenBank/DDBJ databases">
        <title>A new species, PO-11, isolated from a karst cave deposit.</title>
        <authorList>
            <person name="Zhaoxiaoyong W."/>
        </authorList>
    </citation>
    <scope>NUCLEOTIDE SEQUENCE</scope>
    <source>
        <strain evidence="2">PO-11</strain>
    </source>
</reference>
<sequence length="163" mass="16873">MNELPAAVETSAAQELGAELARLAIGRVAPDEMLVFAETADEYFADPAGTLKAQRGDEPVGFGLELALLAPFALAVGGFVVQFLGELFADTAKDLAKTPVEAFIRRLLKLPGGTAAAAGEQLTADQQERVFTAAVREGERLGLPTDTATLLGHALVGSLAVGP</sequence>
<accession>A0A939HJ32</accession>
<evidence type="ECO:0000313" key="2">
    <source>
        <dbReference type="EMBL" id="MBO1269425.1"/>
    </source>
</evidence>
<proteinExistence type="predicted"/>
<dbReference type="AlphaFoldDB" id="A0A939HJ32"/>
<keyword evidence="3" id="KW-1185">Reference proteome</keyword>
<name>A0A939HJ32_9MICC</name>
<evidence type="ECO:0000313" key="3">
    <source>
        <dbReference type="Proteomes" id="UP000664164"/>
    </source>
</evidence>
<protein>
    <submittedName>
        <fullName evidence="2">Uncharacterized protein</fullName>
    </submittedName>
</protein>
<gene>
    <name evidence="2" type="ORF">J1902_15865</name>
</gene>
<organism evidence="2 3">
    <name type="scientific">Arthrobacter cavernae</name>
    <dbReference type="NCBI Taxonomy" id="2817681"/>
    <lineage>
        <taxon>Bacteria</taxon>
        <taxon>Bacillati</taxon>
        <taxon>Actinomycetota</taxon>
        <taxon>Actinomycetes</taxon>
        <taxon>Micrococcales</taxon>
        <taxon>Micrococcaceae</taxon>
        <taxon>Arthrobacter</taxon>
    </lineage>
</organism>
<comment type="caution">
    <text evidence="2">The sequence shown here is derived from an EMBL/GenBank/DDBJ whole genome shotgun (WGS) entry which is preliminary data.</text>
</comment>
<dbReference type="RefSeq" id="WP_207617281.1">
    <property type="nucleotide sequence ID" value="NZ_JAFNLL010000045.1"/>
</dbReference>